<dbReference type="Gene3D" id="3.20.10.10">
    <property type="entry name" value="D-amino Acid Aminotransferase, subunit A, domain 2"/>
    <property type="match status" value="1"/>
</dbReference>
<evidence type="ECO:0000256" key="2">
    <source>
        <dbReference type="ARBA" id="ARBA00009320"/>
    </source>
</evidence>
<dbReference type="NCBIfam" id="TIGR01123">
    <property type="entry name" value="ilvE_II"/>
    <property type="match status" value="1"/>
</dbReference>
<evidence type="ECO:0000313" key="8">
    <source>
        <dbReference type="Proteomes" id="UP000193498"/>
    </source>
</evidence>
<evidence type="ECO:0000256" key="4">
    <source>
        <dbReference type="ARBA" id="ARBA00022679"/>
    </source>
</evidence>
<dbReference type="GO" id="GO:0004084">
    <property type="term" value="F:branched-chain-amino-acid transaminase activity"/>
    <property type="evidence" value="ECO:0007669"/>
    <property type="project" value="InterPro"/>
</dbReference>
<reference evidence="7 8" key="1">
    <citation type="submission" date="2016-07" db="EMBL/GenBank/DDBJ databases">
        <title>Pervasive Adenine N6-methylation of Active Genes in Fungi.</title>
        <authorList>
            <consortium name="DOE Joint Genome Institute"/>
            <person name="Mondo S.J."/>
            <person name="Dannebaum R.O."/>
            <person name="Kuo R.C."/>
            <person name="Labutti K."/>
            <person name="Haridas S."/>
            <person name="Kuo A."/>
            <person name="Salamov A."/>
            <person name="Ahrendt S.R."/>
            <person name="Lipzen A."/>
            <person name="Sullivan W."/>
            <person name="Andreopoulos W.B."/>
            <person name="Clum A."/>
            <person name="Lindquist E."/>
            <person name="Daum C."/>
            <person name="Ramamoorthy G.K."/>
            <person name="Gryganskyi A."/>
            <person name="Culley D."/>
            <person name="Magnuson J.K."/>
            <person name="James T.Y."/>
            <person name="O'Malley M.A."/>
            <person name="Stajich J.E."/>
            <person name="Spatafora J.W."/>
            <person name="Visel A."/>
            <person name="Grigoriev I.V."/>
        </authorList>
    </citation>
    <scope>NUCLEOTIDE SEQUENCE [LARGE SCALE GENOMIC DNA]</scope>
    <source>
        <strain evidence="7 8">CBS 931.73</strain>
    </source>
</reference>
<protein>
    <submittedName>
        <fullName evidence="7">Branched-chain amino acid aminotransferase</fullName>
    </submittedName>
</protein>
<dbReference type="InterPro" id="IPR043131">
    <property type="entry name" value="BCAT-like_N"/>
</dbReference>
<dbReference type="GO" id="GO:0009081">
    <property type="term" value="P:branched-chain amino acid metabolic process"/>
    <property type="evidence" value="ECO:0007669"/>
    <property type="project" value="InterPro"/>
</dbReference>
<dbReference type="InterPro" id="IPR043132">
    <property type="entry name" value="BCAT-like_C"/>
</dbReference>
<dbReference type="EMBL" id="MCFE01000432">
    <property type="protein sequence ID" value="ORX89621.1"/>
    <property type="molecule type" value="Genomic_DNA"/>
</dbReference>
<keyword evidence="4 7" id="KW-0808">Transferase</keyword>
<dbReference type="PANTHER" id="PTHR42825">
    <property type="entry name" value="AMINO ACID AMINOTRANSFERASE"/>
    <property type="match status" value="1"/>
</dbReference>
<dbReference type="Gene3D" id="3.30.470.10">
    <property type="match status" value="1"/>
</dbReference>
<evidence type="ECO:0000256" key="3">
    <source>
        <dbReference type="ARBA" id="ARBA00022576"/>
    </source>
</evidence>
<dbReference type="STRING" id="1314790.A0A1Y1XV39"/>
<dbReference type="PIRSF" id="PIRSF006468">
    <property type="entry name" value="BCAT1"/>
    <property type="match status" value="1"/>
</dbReference>
<comment type="caution">
    <text evidence="7">The sequence shown here is derived from an EMBL/GenBank/DDBJ whole genome shotgun (WGS) entry which is preliminary data.</text>
</comment>
<dbReference type="InParanoid" id="A0A1Y1XV39"/>
<evidence type="ECO:0000256" key="1">
    <source>
        <dbReference type="ARBA" id="ARBA00001933"/>
    </source>
</evidence>
<dbReference type="PANTHER" id="PTHR42825:SF2">
    <property type="entry name" value="BRANCHED-CHAIN-AMINO-ACID AMINOTRANSFERASE 3, CHLOROPLASTIC-RELATED"/>
    <property type="match status" value="1"/>
</dbReference>
<dbReference type="CDD" id="cd01557">
    <property type="entry name" value="BCAT_beta_family"/>
    <property type="match status" value="1"/>
</dbReference>
<accession>A0A1Y1XV39</accession>
<keyword evidence="5" id="KW-0663">Pyridoxal phosphate</keyword>
<keyword evidence="8" id="KW-1185">Reference proteome</keyword>
<dbReference type="InterPro" id="IPR005786">
    <property type="entry name" value="B_amino_transII"/>
</dbReference>
<dbReference type="Pfam" id="PF01063">
    <property type="entry name" value="Aminotran_4"/>
    <property type="match status" value="1"/>
</dbReference>
<dbReference type="InterPro" id="IPR033939">
    <property type="entry name" value="BCAT_family"/>
</dbReference>
<dbReference type="Proteomes" id="UP000193498">
    <property type="component" value="Unassembled WGS sequence"/>
</dbReference>
<dbReference type="NCBIfam" id="NF009897">
    <property type="entry name" value="PRK13357.1"/>
    <property type="match status" value="1"/>
</dbReference>
<feature type="modified residue" description="N6-(pyridoxal phosphate)lysine" evidence="6">
    <location>
        <position position="190"/>
    </location>
</feature>
<proteinExistence type="inferred from homology"/>
<name>A0A1Y1XV39_9FUNG</name>
<gene>
    <name evidence="7" type="ORF">K493DRAFT_232909</name>
</gene>
<dbReference type="InterPro" id="IPR036038">
    <property type="entry name" value="Aminotransferase-like"/>
</dbReference>
<dbReference type="AlphaFoldDB" id="A0A1Y1XV39"/>
<evidence type="ECO:0000256" key="5">
    <source>
        <dbReference type="ARBA" id="ARBA00022898"/>
    </source>
</evidence>
<dbReference type="SUPFAM" id="SSF56752">
    <property type="entry name" value="D-aminoacid aminotransferase-like PLP-dependent enzymes"/>
    <property type="match status" value="1"/>
</dbReference>
<keyword evidence="3 7" id="KW-0032">Aminotransferase</keyword>
<sequence>MTAGKVASANIDWSSLGFSFIPTNGHMKYTWKDGKWDQGEFVTEPWINMHIASSGLNYGQECFEGLKAWQCKDGKVRLFRPQNNADRLRYSASKACMVAPSRELFLEAVTRVVKENIEYVPPYGSGGSLYLRPLLVGNGPMLNLIPSNEYTFIVYAVPVGNFYKDGIKTTNAIIIDDFDRAAPLGTGSVKLGGNYAPCLPSTQAAHEAGYTMALFLDAATRTYIEEFSSCNFIAVINGESIEDTTIITPDSPSILPSITTQTILELAESFGWKVIRRPIPLEEVRSGKFDEIAGCGTAVIVTPVHTIHHQGQDIKITSNKTLGPALEKIYSTVRALQMLEIEDKFDWSYPAEGF</sequence>
<organism evidence="7 8">
    <name type="scientific">Basidiobolus meristosporus CBS 931.73</name>
    <dbReference type="NCBI Taxonomy" id="1314790"/>
    <lineage>
        <taxon>Eukaryota</taxon>
        <taxon>Fungi</taxon>
        <taxon>Fungi incertae sedis</taxon>
        <taxon>Zoopagomycota</taxon>
        <taxon>Entomophthoromycotina</taxon>
        <taxon>Basidiobolomycetes</taxon>
        <taxon>Basidiobolales</taxon>
        <taxon>Basidiobolaceae</taxon>
        <taxon>Basidiobolus</taxon>
    </lineage>
</organism>
<dbReference type="FunFam" id="3.30.470.10:FF:000004">
    <property type="entry name" value="Branched-chain-amino-acid aminotransferase"/>
    <property type="match status" value="1"/>
</dbReference>
<evidence type="ECO:0000256" key="6">
    <source>
        <dbReference type="PIRSR" id="PIRSR006468-1"/>
    </source>
</evidence>
<comment type="cofactor">
    <cofactor evidence="1">
        <name>pyridoxal 5'-phosphate</name>
        <dbReference type="ChEBI" id="CHEBI:597326"/>
    </cofactor>
</comment>
<dbReference type="OrthoDB" id="409992at2759"/>
<evidence type="ECO:0000313" key="7">
    <source>
        <dbReference type="EMBL" id="ORX89621.1"/>
    </source>
</evidence>
<comment type="similarity">
    <text evidence="2">Belongs to the class-IV pyridoxal-phosphate-dependent aminotransferase family.</text>
</comment>
<dbReference type="InterPro" id="IPR001544">
    <property type="entry name" value="Aminotrans_IV"/>
</dbReference>